<feature type="transmembrane region" description="Helical" evidence="1">
    <location>
        <begin position="80"/>
        <end position="100"/>
    </location>
</feature>
<dbReference type="Proteomes" id="UP000646484">
    <property type="component" value="Unassembled WGS sequence"/>
</dbReference>
<keyword evidence="1" id="KW-0472">Membrane</keyword>
<feature type="transmembrane region" description="Helical" evidence="1">
    <location>
        <begin position="5"/>
        <end position="21"/>
    </location>
</feature>
<accession>A0ABR7D3N9</accession>
<sequence length="108" mass="12487">MVGLIYLLIVVLMLVSMWKIFEKAGRQGWEGIIPIYNIYVMLQIINRPWWWLLIIIFVPIANLVFSIIMLHEFLAKFGKGVGFTIATIFFGFITLPMLAFGDATFKNE</sequence>
<dbReference type="InterPro" id="IPR043739">
    <property type="entry name" value="DUF5684"/>
</dbReference>
<keyword evidence="1" id="KW-0812">Transmembrane</keyword>
<keyword evidence="3" id="KW-1185">Reference proteome</keyword>
<organism evidence="2 3">
    <name type="scientific">Butyricimonas hominis</name>
    <dbReference type="NCBI Taxonomy" id="2763032"/>
    <lineage>
        <taxon>Bacteria</taxon>
        <taxon>Pseudomonadati</taxon>
        <taxon>Bacteroidota</taxon>
        <taxon>Bacteroidia</taxon>
        <taxon>Bacteroidales</taxon>
        <taxon>Odoribacteraceae</taxon>
        <taxon>Butyricimonas</taxon>
    </lineage>
</organism>
<protein>
    <submittedName>
        <fullName evidence="2">Signal peptidase I</fullName>
    </submittedName>
</protein>
<evidence type="ECO:0000256" key="1">
    <source>
        <dbReference type="SAM" id="Phobius"/>
    </source>
</evidence>
<dbReference type="EMBL" id="JACOOH010000005">
    <property type="protein sequence ID" value="MBC5622105.1"/>
    <property type="molecule type" value="Genomic_DNA"/>
</dbReference>
<evidence type="ECO:0000313" key="2">
    <source>
        <dbReference type="EMBL" id="MBC5622105.1"/>
    </source>
</evidence>
<dbReference type="RefSeq" id="WP_186976569.1">
    <property type="nucleotide sequence ID" value="NZ_JACOOH010000005.1"/>
</dbReference>
<reference evidence="2 3" key="1">
    <citation type="submission" date="2020-08" db="EMBL/GenBank/DDBJ databases">
        <title>Genome public.</title>
        <authorList>
            <person name="Liu C."/>
            <person name="Sun Q."/>
        </authorList>
    </citation>
    <scope>NUCLEOTIDE SEQUENCE [LARGE SCALE GENOMIC DNA]</scope>
    <source>
        <strain evidence="2 3">NSJ-56</strain>
    </source>
</reference>
<name>A0ABR7D3N9_9BACT</name>
<gene>
    <name evidence="2" type="ORF">H8S64_13430</name>
</gene>
<evidence type="ECO:0000313" key="3">
    <source>
        <dbReference type="Proteomes" id="UP000646484"/>
    </source>
</evidence>
<keyword evidence="1" id="KW-1133">Transmembrane helix</keyword>
<comment type="caution">
    <text evidence="2">The sequence shown here is derived from an EMBL/GenBank/DDBJ whole genome shotgun (WGS) entry which is preliminary data.</text>
</comment>
<feature type="transmembrane region" description="Helical" evidence="1">
    <location>
        <begin position="49"/>
        <end position="68"/>
    </location>
</feature>
<proteinExistence type="predicted"/>
<dbReference type="Pfam" id="PF18936">
    <property type="entry name" value="DUF5684"/>
    <property type="match status" value="1"/>
</dbReference>